<dbReference type="OrthoDB" id="9800454at2"/>
<accession>A0A2G8SWP4</accession>
<organism evidence="1 2">
    <name type="scientific">Massilia psychrophila</name>
    <dbReference type="NCBI Taxonomy" id="1603353"/>
    <lineage>
        <taxon>Bacteria</taxon>
        <taxon>Pseudomonadati</taxon>
        <taxon>Pseudomonadota</taxon>
        <taxon>Betaproteobacteria</taxon>
        <taxon>Burkholderiales</taxon>
        <taxon>Oxalobacteraceae</taxon>
        <taxon>Telluria group</taxon>
        <taxon>Massilia</taxon>
    </lineage>
</organism>
<dbReference type="Gene3D" id="3.40.50.150">
    <property type="entry name" value="Vaccinia Virus protein VP39"/>
    <property type="match status" value="1"/>
</dbReference>
<protein>
    <recommendedName>
        <fullName evidence="3">Methyltransferase domain-containing protein</fullName>
    </recommendedName>
</protein>
<name>A0A2G8SWP4_9BURK</name>
<evidence type="ECO:0000313" key="2">
    <source>
        <dbReference type="Proteomes" id="UP000228593"/>
    </source>
</evidence>
<dbReference type="CDD" id="cd02440">
    <property type="entry name" value="AdoMet_MTases"/>
    <property type="match status" value="1"/>
</dbReference>
<dbReference type="RefSeq" id="WP_099917862.1">
    <property type="nucleotide sequence ID" value="NZ_BMHS01000027.1"/>
</dbReference>
<gene>
    <name evidence="1" type="ORF">CR103_20975</name>
</gene>
<dbReference type="SUPFAM" id="SSF53335">
    <property type="entry name" value="S-adenosyl-L-methionine-dependent methyltransferases"/>
    <property type="match status" value="1"/>
</dbReference>
<sequence>MTMPRIVVAEALDGLSADDPNALRSRRDLRRVHSAMGTRSILLRALRGTMPSLQAVPLRVLELGAGDGTLTLGVARVLASTWPPVELTLLDRQAAVERATIDSFTELGWTVAVDVVDVFEWVASGPSKRWDLIIANLFLHHFEGAELATLINAIAARTDRFLACEPRRAWLALLGSRMVGAIGANAVTRNDAVLSVHAGFCGHELAALWPKHGVRWRLRDYSAGLFSQCLYATRSEVG</sequence>
<keyword evidence="2" id="KW-1185">Reference proteome</keyword>
<evidence type="ECO:0008006" key="3">
    <source>
        <dbReference type="Google" id="ProtNLM"/>
    </source>
</evidence>
<dbReference type="AlphaFoldDB" id="A0A2G8SWP4"/>
<evidence type="ECO:0000313" key="1">
    <source>
        <dbReference type="EMBL" id="PIL37898.1"/>
    </source>
</evidence>
<dbReference type="EMBL" id="PDOB01000058">
    <property type="protein sequence ID" value="PIL37898.1"/>
    <property type="molecule type" value="Genomic_DNA"/>
</dbReference>
<dbReference type="Proteomes" id="UP000228593">
    <property type="component" value="Unassembled WGS sequence"/>
</dbReference>
<proteinExistence type="predicted"/>
<dbReference type="InterPro" id="IPR029063">
    <property type="entry name" value="SAM-dependent_MTases_sf"/>
</dbReference>
<comment type="caution">
    <text evidence="1">The sequence shown here is derived from an EMBL/GenBank/DDBJ whole genome shotgun (WGS) entry which is preliminary data.</text>
</comment>
<reference evidence="1 2" key="1">
    <citation type="submission" date="2017-10" db="EMBL/GenBank/DDBJ databases">
        <title>Massilia psychrophilum sp. nov., a novel purple-pigmented bacterium isolated from Tianshan glacier, Xinjiang Municipality, China.</title>
        <authorList>
            <person name="Wang H."/>
        </authorList>
    </citation>
    <scope>NUCLEOTIDE SEQUENCE [LARGE SCALE GENOMIC DNA]</scope>
    <source>
        <strain evidence="1 2">JCM 30813</strain>
    </source>
</reference>